<proteinExistence type="predicted"/>
<accession>A0A132NQI6</accession>
<name>A0A132NQI6_GIAIN</name>
<sequence length="351" mass="39571">MFTTYLCLLMAQLFYVPKIYNRETDALEDLEIPLVEARRVVSVIFRSINTADSVIYHESAQSNLSFYLFSYLAATGDPEQGSTDKQGTRSNTVHFLYSSSHKRLFSLSSSGFVEVTRNYSNFLHMLRLSGARLLRDVYRFTPAAKAVITDKLQIKSTTLCAYECSSLTMIQIPDTLQDPVTYIVSLDSYFVYYRLVFSCQLDEGRGDEDAIDMNPFSSSCNLIQHKTVADILMNGVVMSLLLSSLKLTLQRHTFITLQYISVDGEQYDALFHAAPEHVLVHTMSNIIIEQHQICSSSVFNNRSPTLICPSSLLPRGVVDTAQARLTNGLRNAGCIGNPWLYRFLSLLDLKL</sequence>
<dbReference type="EMBL" id="JXTI01000120">
    <property type="protein sequence ID" value="KWX12389.1"/>
    <property type="molecule type" value="Genomic_DNA"/>
</dbReference>
<dbReference type="AlphaFoldDB" id="A0A132NQI6"/>
<evidence type="ECO:0000313" key="3">
    <source>
        <dbReference type="Proteomes" id="UP000070089"/>
    </source>
</evidence>
<keyword evidence="1" id="KW-0732">Signal</keyword>
<dbReference type="OrthoDB" id="10256807at2759"/>
<comment type="caution">
    <text evidence="2">The sequence shown here is derived from an EMBL/GenBank/DDBJ whole genome shotgun (WGS) entry which is preliminary data.</text>
</comment>
<feature type="chain" id="PRO_5007799999" evidence="1">
    <location>
        <begin position="22"/>
        <end position="351"/>
    </location>
</feature>
<evidence type="ECO:0000313" key="2">
    <source>
        <dbReference type="EMBL" id="KWX12389.1"/>
    </source>
</evidence>
<dbReference type="VEuPathDB" id="GiardiaDB:QR46_3643"/>
<organism evidence="2 3">
    <name type="scientific">Giardia duodenalis assemblage B</name>
    <dbReference type="NCBI Taxonomy" id="1394984"/>
    <lineage>
        <taxon>Eukaryota</taxon>
        <taxon>Metamonada</taxon>
        <taxon>Diplomonadida</taxon>
        <taxon>Hexamitidae</taxon>
        <taxon>Giardiinae</taxon>
        <taxon>Giardia</taxon>
    </lineage>
</organism>
<reference evidence="2 3" key="1">
    <citation type="journal article" date="2015" name="Mol. Biochem. Parasitol.">
        <title>Identification of polymorphic genes for use in assemblage B genotyping assays through comparative genomics of multiple assemblage B Giardia duodenalis isolates.</title>
        <authorList>
            <person name="Wielinga C."/>
            <person name="Thompson R.C."/>
            <person name="Monis P."/>
            <person name="Ryan U."/>
        </authorList>
    </citation>
    <scope>NUCLEOTIDE SEQUENCE [LARGE SCALE GENOMIC DNA]</scope>
    <source>
        <strain evidence="2 3">BAH15c1</strain>
    </source>
</reference>
<protein>
    <submittedName>
        <fullName evidence="2">Uncharacterized protein</fullName>
    </submittedName>
</protein>
<feature type="signal peptide" evidence="1">
    <location>
        <begin position="1"/>
        <end position="21"/>
    </location>
</feature>
<gene>
    <name evidence="2" type="ORF">QR46_3643</name>
</gene>
<dbReference type="Proteomes" id="UP000070089">
    <property type="component" value="Unassembled WGS sequence"/>
</dbReference>
<evidence type="ECO:0000256" key="1">
    <source>
        <dbReference type="SAM" id="SignalP"/>
    </source>
</evidence>